<dbReference type="Proteomes" id="UP000245678">
    <property type="component" value="Unassembled WGS sequence"/>
</dbReference>
<protein>
    <submittedName>
        <fullName evidence="3">Glycosyltransferase involved in cell wall biosynthesis</fullName>
    </submittedName>
</protein>
<dbReference type="SUPFAM" id="SSF53756">
    <property type="entry name" value="UDP-Glycosyltransferase/glycogen phosphorylase"/>
    <property type="match status" value="1"/>
</dbReference>
<feature type="domain" description="Glycosyltransferase subfamily 4-like N-terminal" evidence="2">
    <location>
        <begin position="18"/>
        <end position="188"/>
    </location>
</feature>
<dbReference type="PANTHER" id="PTHR45947:SF3">
    <property type="entry name" value="SULFOQUINOVOSYL TRANSFERASE SQD2"/>
    <property type="match status" value="1"/>
</dbReference>
<evidence type="ECO:0000259" key="1">
    <source>
        <dbReference type="Pfam" id="PF00534"/>
    </source>
</evidence>
<dbReference type="Pfam" id="PF00534">
    <property type="entry name" value="Glycos_transf_1"/>
    <property type="match status" value="1"/>
</dbReference>
<organism evidence="3 4">
    <name type="scientific">Mucilaginibacter oryzae</name>
    <dbReference type="NCBI Taxonomy" id="468058"/>
    <lineage>
        <taxon>Bacteria</taxon>
        <taxon>Pseudomonadati</taxon>
        <taxon>Bacteroidota</taxon>
        <taxon>Sphingobacteriia</taxon>
        <taxon>Sphingobacteriales</taxon>
        <taxon>Sphingobacteriaceae</taxon>
        <taxon>Mucilaginibacter</taxon>
    </lineage>
</organism>
<dbReference type="GO" id="GO:0016757">
    <property type="term" value="F:glycosyltransferase activity"/>
    <property type="evidence" value="ECO:0007669"/>
    <property type="project" value="InterPro"/>
</dbReference>
<reference evidence="3 4" key="1">
    <citation type="submission" date="2018-05" db="EMBL/GenBank/DDBJ databases">
        <title>Genomic Encyclopedia of Archaeal and Bacterial Type Strains, Phase II (KMG-II): from individual species to whole genera.</title>
        <authorList>
            <person name="Goeker M."/>
        </authorList>
    </citation>
    <scope>NUCLEOTIDE SEQUENCE [LARGE SCALE GENOMIC DNA]</scope>
    <source>
        <strain evidence="3 4">DSM 19975</strain>
    </source>
</reference>
<dbReference type="InterPro" id="IPR001296">
    <property type="entry name" value="Glyco_trans_1"/>
</dbReference>
<dbReference type="InterPro" id="IPR050194">
    <property type="entry name" value="Glycosyltransferase_grp1"/>
</dbReference>
<evidence type="ECO:0000313" key="3">
    <source>
        <dbReference type="EMBL" id="PWK75979.1"/>
    </source>
</evidence>
<accession>A0A316H4H8</accession>
<dbReference type="EMBL" id="QGHA01000007">
    <property type="protein sequence ID" value="PWK75979.1"/>
    <property type="molecule type" value="Genomic_DNA"/>
</dbReference>
<gene>
    <name evidence="3" type="ORF">LX99_03713</name>
</gene>
<dbReference type="Gene3D" id="3.40.50.2000">
    <property type="entry name" value="Glycogen Phosphorylase B"/>
    <property type="match status" value="2"/>
</dbReference>
<proteinExistence type="predicted"/>
<dbReference type="Pfam" id="PF13439">
    <property type="entry name" value="Glyco_transf_4"/>
    <property type="match status" value="1"/>
</dbReference>
<dbReference type="AlphaFoldDB" id="A0A316H4H8"/>
<sequence length="390" mass="44251">MKRIKVAFFAEILIEDFDGAVRTMYQLIKRIDRRLFDFLFVYGAGPDDLYGFESLKVPALTLPINTGYTMAIPALVTGELKEELDRFSPDVVHIATPSLLGSFALKYATQRSLPVISIYHTHFISYIDYYLKHTPFLIGKVKQMICDSHRAFYNQCDQVYVPSNSMKNELVNIGVKAYRMKLWQRGMDNHLFSPDNRNVEVLQQLTGNTNPTILFASRLVWEKNLETLFRIYEVMQDKHPEVNFLIAGDGVARKACEARMKNAVFLGKVDHKTLSVLYASATLFVFPSVSETYGNVVLEAMASGLPCVIADGGGSKDFIEQGINGFKCQPYDAACYVEKIAILLKNSTLRRQFIEEGLEYSRRLSWEHLASVYFDDLAEMARQHVLGAVV</sequence>
<evidence type="ECO:0000259" key="2">
    <source>
        <dbReference type="Pfam" id="PF13439"/>
    </source>
</evidence>
<dbReference type="InterPro" id="IPR028098">
    <property type="entry name" value="Glyco_trans_4-like_N"/>
</dbReference>
<comment type="caution">
    <text evidence="3">The sequence shown here is derived from an EMBL/GenBank/DDBJ whole genome shotgun (WGS) entry which is preliminary data.</text>
</comment>
<dbReference type="PANTHER" id="PTHR45947">
    <property type="entry name" value="SULFOQUINOVOSYL TRANSFERASE SQD2"/>
    <property type="match status" value="1"/>
</dbReference>
<name>A0A316H4H8_9SPHI</name>
<keyword evidence="4" id="KW-1185">Reference proteome</keyword>
<feature type="domain" description="Glycosyl transferase family 1" evidence="1">
    <location>
        <begin position="208"/>
        <end position="357"/>
    </location>
</feature>
<dbReference type="CDD" id="cd03814">
    <property type="entry name" value="GT4-like"/>
    <property type="match status" value="1"/>
</dbReference>
<keyword evidence="3" id="KW-0808">Transferase</keyword>
<dbReference type="RefSeq" id="WP_109609185.1">
    <property type="nucleotide sequence ID" value="NZ_QGHA01000007.1"/>
</dbReference>
<evidence type="ECO:0000313" key="4">
    <source>
        <dbReference type="Proteomes" id="UP000245678"/>
    </source>
</evidence>